<organism evidence="2 3">
    <name type="scientific">Linnemannia elongata AG-77</name>
    <dbReference type="NCBI Taxonomy" id="1314771"/>
    <lineage>
        <taxon>Eukaryota</taxon>
        <taxon>Fungi</taxon>
        <taxon>Fungi incertae sedis</taxon>
        <taxon>Mucoromycota</taxon>
        <taxon>Mortierellomycotina</taxon>
        <taxon>Mortierellomycetes</taxon>
        <taxon>Mortierellales</taxon>
        <taxon>Mortierellaceae</taxon>
        <taxon>Linnemannia</taxon>
    </lineage>
</organism>
<protein>
    <recommendedName>
        <fullName evidence="4">F-box domain-containing protein</fullName>
    </recommendedName>
</protein>
<dbReference type="Proteomes" id="UP000078512">
    <property type="component" value="Unassembled WGS sequence"/>
</dbReference>
<evidence type="ECO:0008006" key="4">
    <source>
        <dbReference type="Google" id="ProtNLM"/>
    </source>
</evidence>
<proteinExistence type="predicted"/>
<accession>A0A197K6H2</accession>
<keyword evidence="3" id="KW-1185">Reference proteome</keyword>
<dbReference type="EMBL" id="KV442027">
    <property type="protein sequence ID" value="OAQ32039.1"/>
    <property type="molecule type" value="Genomic_DNA"/>
</dbReference>
<dbReference type="InterPro" id="IPR032675">
    <property type="entry name" value="LRR_dom_sf"/>
</dbReference>
<evidence type="ECO:0000313" key="3">
    <source>
        <dbReference type="Proteomes" id="UP000078512"/>
    </source>
</evidence>
<name>A0A197K6H2_9FUNG</name>
<sequence length="943" mass="108404">MAETPAILDTLSSPEFLTILTSYLTPHDLTQCILVSHAFSQLFTPRLWHTISLQYPYQEARFITTPTSWHMHKAILKNAKYIHILRVRSVTCLDPFICVPGIIMKNLHTLEFPWTTVPLIVGHGLALPGQRQELWSLLELQRSSEDMKRESERRMVEEDRMARDAGRMAKQIASEDNINAIASSSTMVSGSVTQDWIRYRAMYPMRREQIMQDLISKRLNKAYEQDMRRYTQNRWHRHQQEATTQPGTTVGEREEEINEETMDVKEKRRLSSIKFQEVVGEIVAFNKQHPLPPTHEYDKPLTKEVQSQQKELLEKFATRLLRLEADERAAATTPKKMSQADFGQLCETLCEFVLGLGPGWSRPFRPERTDVHRFRTKGTLVMLADFLRRYPTVRTFRDYDNHIESERLWGDYMSEGLLQSFMGSMRHLSWSITHETTAIGNDYRRRVEGFLLTPCLSLESLRLSLRYPSGIDLPVLRPVNNLFFRSRAVSIPIHRRLPSYIVINEEKAGIATIDERIKLMQRAKPINSLTQLFIEDCMCPGTLIWSKDYIIPSWVPFLQRCPNLRSLALGSCPPPIWFEIARLLQAHCPRVEDLAIAYGHQFNTQHLDKCDAALSALLFACSHPHMDDTFGQDDETIAEEPIEPAMGLKRLRLDALVLPLKSHALRMLLDYHSGSLTDLGIMDCQNLQKSFNRSTLLKILRSFGQLEQVHLLPSGEVEYVEEDHVFDAQALIDSIRTPTQYTAATSTWACASSLKVLRIMIGGLTKSNNNNNNSNDINYSVMDTTADGGDFDLQRQIYRFLGSLKNLEELCLGFGPEEDSIFTLPQDQGRQKECLDFSLDTGLELLEGLKSLRVLNVARMNHQIRLSEVQWMCQTWPQLQVIEGLLKVKSLERWQAAVDADADDVGNVAVAVEWGESLSEDRRLEEELIIYWLQTHRPQLRFT</sequence>
<gene>
    <name evidence="2" type="ORF">K457DRAFT_135774</name>
</gene>
<dbReference type="Gene3D" id="3.80.10.10">
    <property type="entry name" value="Ribonuclease Inhibitor"/>
    <property type="match status" value="1"/>
</dbReference>
<evidence type="ECO:0000256" key="1">
    <source>
        <dbReference type="SAM" id="MobiDB-lite"/>
    </source>
</evidence>
<reference evidence="2 3" key="1">
    <citation type="submission" date="2016-05" db="EMBL/GenBank/DDBJ databases">
        <title>Genome sequencing reveals origins of a unique bacterial endosymbiosis in the earliest lineages of terrestrial Fungi.</title>
        <authorList>
            <consortium name="DOE Joint Genome Institute"/>
            <person name="Uehling J."/>
            <person name="Gryganskyi A."/>
            <person name="Hameed K."/>
            <person name="Tschaplinski T."/>
            <person name="Misztal P."/>
            <person name="Wu S."/>
            <person name="Desiro A."/>
            <person name="Vande Pol N."/>
            <person name="Du Z.-Y."/>
            <person name="Zienkiewicz A."/>
            <person name="Zienkiewicz K."/>
            <person name="Morin E."/>
            <person name="Tisserant E."/>
            <person name="Splivallo R."/>
            <person name="Hainaut M."/>
            <person name="Henrissat B."/>
            <person name="Ohm R."/>
            <person name="Kuo A."/>
            <person name="Yan J."/>
            <person name="Lipzen A."/>
            <person name="Nolan M."/>
            <person name="Labutti K."/>
            <person name="Barry K."/>
            <person name="Goldstein A."/>
            <person name="Labbe J."/>
            <person name="Schadt C."/>
            <person name="Tuskan G."/>
            <person name="Grigoriev I."/>
            <person name="Martin F."/>
            <person name="Vilgalys R."/>
            <person name="Bonito G."/>
        </authorList>
    </citation>
    <scope>NUCLEOTIDE SEQUENCE [LARGE SCALE GENOMIC DNA]</scope>
    <source>
        <strain evidence="2 3">AG-77</strain>
    </source>
</reference>
<dbReference type="OrthoDB" id="2401897at2759"/>
<evidence type="ECO:0000313" key="2">
    <source>
        <dbReference type="EMBL" id="OAQ32039.1"/>
    </source>
</evidence>
<dbReference type="SUPFAM" id="SSF52047">
    <property type="entry name" value="RNI-like"/>
    <property type="match status" value="1"/>
</dbReference>
<feature type="region of interest" description="Disordered" evidence="1">
    <location>
        <begin position="233"/>
        <end position="263"/>
    </location>
</feature>
<dbReference type="AlphaFoldDB" id="A0A197K6H2"/>